<sequence>MINLPCNAASMSQVTPCQNVPVQTSQYNFPTCQQRQTSTQQMQTAACGPCSGTSQGGPITHICQPDTYIVTHQCAPGTPQPITNPCHPVFQSLPPTHPGCGQLPQNILDQIRACVSNAAPIFILPGNCQPSPVSQQQQQQQQQPPMLPLVSQITSSPPAGHPLGGLTYPAACYPPPPSFYPYPMPLPLYDPFIRTREAMSNCGCCQRGQRGDVDSTEIRNVLRAGCRYDATDLAEHRCTPNVDDTICSQRNCPASLHLQALASQFLSLQGIIPCAATRLVLRKVPGSNVTTTMEDTMARAQKAINILTKDQLLSESRNAQQVNTLINLHMTANPPPNIIPVLTLVQLKMNLLKTQVEGLVNQKIMEIQGVGVEVTTDLIDPTVLALKSDAELRDFLSALRQKECDERVNVNFAPYRSQRAIAETRLSNVQNKIRQVEAEFDRRRCAMLPAPTLSSRVVQQFSRPCYSARFEDPRRLYSMVPSDVRSPDPFTYVKPRSPKRLLLKPCTGKPETIPAAGTRSNPPKNPHNGSGADRAKERPATPEQQRSSTENCACCDRTTSEESIGEDKKKLRPRIIEIDATTVSNVEGLEHQASSLIRSMSNVCVRIDTEGYETNARKYEERNEIPCSAQCWMAKAYINVADDESVKTLTESESDIVTLSEKINVEDVCEADQEEVRATTTSEVANEEPILNVQETEPKSSDGIRVSPLKIILKSKKERRDDGQEDETGKILPSTVDAVIERSTNMVPMSKAKKKIKFHIVSLMTNTEYDKSPEYEKKQKIEKKIAMNERETNAITDLDIKKLSNHRSIENLLKSAVAHNIIAGKDYSENISPKKIDLPKLCFDHQCQATFKEDKTTTVPLSKANIFPPFKNLHKHVTDNEKNGDNTGTYSSAITKAGITTTKRLSCCNDVTGSTLETLRTNNVPYHSDVKRERSLISKLFFIIGNRMIAFINKIETMTGRLFYVICSTIFRKSNVLRKNVPTGNHPKLISKDSDSFASASHCSSGLNYKTSKISKYDFHDINLLRISTKEESNGIREIKHSIIEDKKNNKRYLSIGTSSHNCDLILTRDLGRPYKVQRSLLIRSRLKNSLNSQDYPHPFSLLKRTEENVLLRQAKRNENIGMIKENKKHQLKSSEKFWILSEIVEINETNGKLLDMRKYESEEQILNKYLYDIKNNVPTVQKHTVVDNTAISNELVINVHNYLELQTEINKNVYKHCDRSACLLISNN</sequence>
<dbReference type="AlphaFoldDB" id="A0A151XGM7"/>
<dbReference type="Proteomes" id="UP000075809">
    <property type="component" value="Unassembled WGS sequence"/>
</dbReference>
<keyword evidence="3" id="KW-1185">Reference proteome</keyword>
<evidence type="ECO:0000313" key="3">
    <source>
        <dbReference type="Proteomes" id="UP000075809"/>
    </source>
</evidence>
<proteinExistence type="predicted"/>
<gene>
    <name evidence="2" type="ORF">ALC60_01534</name>
</gene>
<evidence type="ECO:0000313" key="2">
    <source>
        <dbReference type="EMBL" id="KYQ59549.1"/>
    </source>
</evidence>
<reference evidence="2 3" key="1">
    <citation type="submission" date="2015-09" db="EMBL/GenBank/DDBJ databases">
        <title>Trachymyrmex zeteki WGS genome.</title>
        <authorList>
            <person name="Nygaard S."/>
            <person name="Hu H."/>
            <person name="Boomsma J."/>
            <person name="Zhang G."/>
        </authorList>
    </citation>
    <scope>NUCLEOTIDE SEQUENCE [LARGE SCALE GENOMIC DNA]</scope>
    <source>
        <strain evidence="2">Tzet28-1</strain>
        <tissue evidence="2">Whole body</tissue>
    </source>
</reference>
<dbReference type="EMBL" id="KQ982169">
    <property type="protein sequence ID" value="KYQ59549.1"/>
    <property type="molecule type" value="Genomic_DNA"/>
</dbReference>
<name>A0A151XGM7_9HYME</name>
<evidence type="ECO:0000256" key="1">
    <source>
        <dbReference type="SAM" id="MobiDB-lite"/>
    </source>
</evidence>
<protein>
    <submittedName>
        <fullName evidence="2">Uncharacterized protein</fullName>
    </submittedName>
</protein>
<feature type="region of interest" description="Disordered" evidence="1">
    <location>
        <begin position="481"/>
        <end position="551"/>
    </location>
</feature>
<organism evidence="2 3">
    <name type="scientific">Mycetomoellerius zeteki</name>
    <dbReference type="NCBI Taxonomy" id="64791"/>
    <lineage>
        <taxon>Eukaryota</taxon>
        <taxon>Metazoa</taxon>
        <taxon>Ecdysozoa</taxon>
        <taxon>Arthropoda</taxon>
        <taxon>Hexapoda</taxon>
        <taxon>Insecta</taxon>
        <taxon>Pterygota</taxon>
        <taxon>Neoptera</taxon>
        <taxon>Endopterygota</taxon>
        <taxon>Hymenoptera</taxon>
        <taxon>Apocrita</taxon>
        <taxon>Aculeata</taxon>
        <taxon>Formicoidea</taxon>
        <taxon>Formicidae</taxon>
        <taxon>Myrmicinae</taxon>
        <taxon>Mycetomoellerius</taxon>
    </lineage>
</organism>
<accession>A0A151XGM7</accession>
<feature type="compositionally biased region" description="Polar residues" evidence="1">
    <location>
        <begin position="542"/>
        <end position="551"/>
    </location>
</feature>
<dbReference type="STRING" id="64791.A0A151XGM7"/>